<dbReference type="AlphaFoldDB" id="A0A9J2PBP7"/>
<keyword evidence="3" id="KW-0813">Transport</keyword>
<dbReference type="InterPro" id="IPR015943">
    <property type="entry name" value="WD40/YVTN_repeat-like_dom_sf"/>
</dbReference>
<dbReference type="SUPFAM" id="SSF50978">
    <property type="entry name" value="WD40 repeat-like"/>
    <property type="match status" value="1"/>
</dbReference>
<dbReference type="InterPro" id="IPR001680">
    <property type="entry name" value="WD40_rpt"/>
</dbReference>
<dbReference type="GO" id="GO:0070971">
    <property type="term" value="C:endoplasmic reticulum exit site"/>
    <property type="evidence" value="ECO:0007669"/>
    <property type="project" value="TreeGrafter"/>
</dbReference>
<dbReference type="GO" id="GO:0030127">
    <property type="term" value="C:COPII vesicle coat"/>
    <property type="evidence" value="ECO:0007669"/>
    <property type="project" value="TreeGrafter"/>
</dbReference>
<sequence length="1145" mass="125857">MNKRRIYARNGVFTWSGSNTDENGLIVAEAAQQIDFSRDSSSSFFDFIAVTEIISATSPPHIKPTQSISVDFKLNDITWSSIRNDEHPSGLIIGGGESGMVAVFDAASLIRGEQLNRVGETRYHQGHVLSVDVSTVNSKWVCSGGALGSILLWDMNSPLNPMSPGTPNFNHQIKCVGWNRCVEHILGSLTNERCSIWDLRRGGSPILDIADIGGGVEWSIMRWSPLDGTTLCLASQSDMSPIVQKWDLRYASAPVLTYQLHNRGIFGMDWNAYDGNLLATVGRDEQVLIHNPNNGQLLGRVAVKGWARCFSWNPINPNLFAISFFDRPLEVHSLTPFPSVDSPTEVSDAAELELSIIPAWMGTGSCGVRFSYGNKICTFEVQPDPATNASHSVVFIKKIQENMEMGRRVAELQAALDTNQLSSFCEHRAVTATDDLQRQLWTILSKQTLNSSRSDYLAMLAPHDHGEVRDDALEDVLKQMDSCQLSREEDSEDEQLTVNREQIQRAVAPISFQEIPLDEKWYFDSLCDGEPRKAIAAAVVRKEWTLALLLAQTNANQNVIRFIAQQIDRDPSSCGRTRLAALMAAEMWDEVLHSWNVVDWRRLFMLILSQAPSHKIRPLCSRLCKRMTIEGRALEAGLPAVIAGDVESLMDATESLALDERIAIAAVLRHSLGGGSSRTVTAGPKFQAALEGYAKQLAEEGFVEAAWKLTEPIDSDSCTEELMALRHTLYNMCGSRDGARPIPLPDPFAAVRQQYSKLGCPKSRQTPGCGVPRALTGQAVRYSDDSRRSVEQLSPGLPQQPPYPTFMPTQPTNAYHSHCSPPSGYWNEHAQPAVQTVGYASVQSPSPPVMQQPPPMMSGSAMNGYATSPSMSSLANGYYPEAYANVMHNAYAPAPPPPPPAAPYGSLPSGGARMRTMSTTSHSSIPPSTTDTATSEVERNSQPIAKQMSISSGWNDPPVVAAKKSEVHSQVAEIHWKPAAVDEYAGFNALRAPVQPSPKPVEPEPQPAYTLSEADNYLVATISALVANIRQLNKTPMVTHKMTDIEHKVSTELVPRLARANFSQQTLAQLYHLAHLMSSGDFRTCQVICADLVRGNDFVELSPIIPALKMLISTAQQVYHRGDVVFCSVRHNCNRFIVIYPERVA</sequence>
<evidence type="ECO:0000256" key="6">
    <source>
        <dbReference type="ARBA" id="ARBA00022824"/>
    </source>
</evidence>
<comment type="similarity">
    <text evidence="2">Belongs to the WD repeat SEC31 family.</text>
</comment>
<dbReference type="Gene3D" id="1.20.940.10">
    <property type="entry name" value="Functional domain of the splicing factor Prp18"/>
    <property type="match status" value="1"/>
</dbReference>
<dbReference type="WBParaSite" id="ALUE_0000712601-mRNA-1">
    <property type="protein sequence ID" value="ALUE_0000712601-mRNA-1"/>
    <property type="gene ID" value="ALUE_0000712601"/>
</dbReference>
<dbReference type="SMART" id="SM00320">
    <property type="entry name" value="WD40"/>
    <property type="match status" value="5"/>
</dbReference>
<evidence type="ECO:0000256" key="9">
    <source>
        <dbReference type="SAM" id="MobiDB-lite"/>
    </source>
</evidence>
<feature type="region of interest" description="Disordered" evidence="9">
    <location>
        <begin position="901"/>
        <end position="939"/>
    </location>
</feature>
<dbReference type="GO" id="GO:0005198">
    <property type="term" value="F:structural molecule activity"/>
    <property type="evidence" value="ECO:0007669"/>
    <property type="project" value="TreeGrafter"/>
</dbReference>
<dbReference type="Proteomes" id="UP000036681">
    <property type="component" value="Unplaced"/>
</dbReference>
<accession>A0A9J2PBP7</accession>
<evidence type="ECO:0000256" key="5">
    <source>
        <dbReference type="ARBA" id="ARBA00022737"/>
    </source>
</evidence>
<comment type="subcellular location">
    <subcellularLocation>
        <location evidence="1">Endoplasmic reticulum</location>
    </subcellularLocation>
</comment>
<dbReference type="PANTHER" id="PTHR13923">
    <property type="entry name" value="SEC31-RELATED PROTEIN"/>
    <property type="match status" value="1"/>
</dbReference>
<keyword evidence="7" id="KW-0931">ER-Golgi transport</keyword>
<keyword evidence="10" id="KW-1185">Reference proteome</keyword>
<evidence type="ECO:0000313" key="10">
    <source>
        <dbReference type="Proteomes" id="UP000036681"/>
    </source>
</evidence>
<evidence type="ECO:0000256" key="3">
    <source>
        <dbReference type="ARBA" id="ARBA00022448"/>
    </source>
</evidence>
<evidence type="ECO:0000256" key="1">
    <source>
        <dbReference type="ARBA" id="ARBA00004240"/>
    </source>
</evidence>
<keyword evidence="8" id="KW-0653">Protein transport</keyword>
<dbReference type="GO" id="GO:0007029">
    <property type="term" value="P:endoplasmic reticulum organization"/>
    <property type="evidence" value="ECO:0007669"/>
    <property type="project" value="TreeGrafter"/>
</dbReference>
<dbReference type="Gene3D" id="2.130.10.10">
    <property type="entry name" value="YVTN repeat-like/Quinoprotein amine dehydrogenase"/>
    <property type="match status" value="1"/>
</dbReference>
<organism evidence="10 11">
    <name type="scientific">Ascaris lumbricoides</name>
    <name type="common">Giant roundworm</name>
    <dbReference type="NCBI Taxonomy" id="6252"/>
    <lineage>
        <taxon>Eukaryota</taxon>
        <taxon>Metazoa</taxon>
        <taxon>Ecdysozoa</taxon>
        <taxon>Nematoda</taxon>
        <taxon>Chromadorea</taxon>
        <taxon>Rhabditida</taxon>
        <taxon>Spirurina</taxon>
        <taxon>Ascaridomorpha</taxon>
        <taxon>Ascaridoidea</taxon>
        <taxon>Ascarididae</taxon>
        <taxon>Ascaris</taxon>
    </lineage>
</organism>
<evidence type="ECO:0000313" key="11">
    <source>
        <dbReference type="WBParaSite" id="ALUE_0000712601-mRNA-1"/>
    </source>
</evidence>
<keyword evidence="4" id="KW-0853">WD repeat</keyword>
<feature type="region of interest" description="Disordered" evidence="9">
    <location>
        <begin position="781"/>
        <end position="804"/>
    </location>
</feature>
<evidence type="ECO:0000256" key="4">
    <source>
        <dbReference type="ARBA" id="ARBA00022574"/>
    </source>
</evidence>
<dbReference type="InterPro" id="IPR040251">
    <property type="entry name" value="SEC31-like"/>
</dbReference>
<dbReference type="Gene3D" id="1.25.40.1030">
    <property type="match status" value="1"/>
</dbReference>
<proteinExistence type="inferred from homology"/>
<keyword evidence="6" id="KW-0256">Endoplasmic reticulum</keyword>
<evidence type="ECO:0000256" key="2">
    <source>
        <dbReference type="ARBA" id="ARBA00009358"/>
    </source>
</evidence>
<feature type="compositionally biased region" description="Low complexity" evidence="9">
    <location>
        <begin position="913"/>
        <end position="932"/>
    </location>
</feature>
<reference evidence="11" key="1">
    <citation type="submission" date="2023-03" db="UniProtKB">
        <authorList>
            <consortium name="WormBaseParasite"/>
        </authorList>
    </citation>
    <scope>IDENTIFICATION</scope>
</reference>
<dbReference type="GO" id="GO:0090110">
    <property type="term" value="P:COPII-coated vesicle cargo loading"/>
    <property type="evidence" value="ECO:0007669"/>
    <property type="project" value="TreeGrafter"/>
</dbReference>
<evidence type="ECO:0000256" key="7">
    <source>
        <dbReference type="ARBA" id="ARBA00022892"/>
    </source>
</evidence>
<dbReference type="PANTHER" id="PTHR13923:SF11">
    <property type="entry name" value="SECRETORY 31, ISOFORM D"/>
    <property type="match status" value="1"/>
</dbReference>
<dbReference type="GO" id="GO:0015031">
    <property type="term" value="P:protein transport"/>
    <property type="evidence" value="ECO:0007669"/>
    <property type="project" value="UniProtKB-KW"/>
</dbReference>
<protein>
    <submittedName>
        <fullName evidence="11">Ancestral coatomer element 1 Sec16/Sec31 domain-containing protein</fullName>
    </submittedName>
</protein>
<name>A0A9J2PBP7_ASCLU</name>
<evidence type="ECO:0000256" key="8">
    <source>
        <dbReference type="ARBA" id="ARBA00022927"/>
    </source>
</evidence>
<keyword evidence="5" id="KW-0677">Repeat</keyword>
<dbReference type="InterPro" id="IPR036322">
    <property type="entry name" value="WD40_repeat_dom_sf"/>
</dbReference>